<dbReference type="GO" id="GO:0005815">
    <property type="term" value="C:microtubule organizing center"/>
    <property type="evidence" value="ECO:0007669"/>
    <property type="project" value="UniProtKB-SubCell"/>
</dbReference>
<keyword evidence="25" id="KW-0564">Palmitate</keyword>
<dbReference type="InterPro" id="IPR006553">
    <property type="entry name" value="Leu-rich_rpt_Cys-con_subtyp"/>
</dbReference>
<evidence type="ECO:0000256" key="6">
    <source>
        <dbReference type="ARBA" id="ARBA00004394"/>
    </source>
</evidence>
<dbReference type="InterPro" id="IPR001611">
    <property type="entry name" value="Leu-rich_rpt"/>
</dbReference>
<feature type="domain" description="Pyrin" evidence="36">
    <location>
        <begin position="1"/>
        <end position="90"/>
    </location>
</feature>
<keyword evidence="39" id="KW-1185">Reference proteome</keyword>
<evidence type="ECO:0000256" key="19">
    <source>
        <dbReference type="ARBA" id="ARBA00022843"/>
    </source>
</evidence>
<keyword evidence="11" id="KW-0964">Secreted</keyword>
<dbReference type="InterPro" id="IPR007111">
    <property type="entry name" value="NACHT_NTPase"/>
</dbReference>
<organism evidence="38 39">
    <name type="scientific">Mycteria americana</name>
    <name type="common">Wood stork</name>
    <dbReference type="NCBI Taxonomy" id="33587"/>
    <lineage>
        <taxon>Eukaryota</taxon>
        <taxon>Metazoa</taxon>
        <taxon>Chordata</taxon>
        <taxon>Craniata</taxon>
        <taxon>Vertebrata</taxon>
        <taxon>Euteleostomi</taxon>
        <taxon>Archelosauria</taxon>
        <taxon>Archosauria</taxon>
        <taxon>Dinosauria</taxon>
        <taxon>Saurischia</taxon>
        <taxon>Theropoda</taxon>
        <taxon>Coelurosauria</taxon>
        <taxon>Aves</taxon>
        <taxon>Neognathae</taxon>
        <taxon>Neoaves</taxon>
        <taxon>Aequornithes</taxon>
        <taxon>Ciconiiformes</taxon>
        <taxon>Ciconiidae</taxon>
        <taxon>Mycteria</taxon>
    </lineage>
</organism>
<dbReference type="SMART" id="SM01289">
    <property type="entry name" value="PYRIN"/>
    <property type="match status" value="1"/>
</dbReference>
<evidence type="ECO:0000256" key="16">
    <source>
        <dbReference type="ARBA" id="ARBA00022801"/>
    </source>
</evidence>
<dbReference type="GO" id="GO:0000139">
    <property type="term" value="C:Golgi membrane"/>
    <property type="evidence" value="ECO:0007669"/>
    <property type="project" value="UniProtKB-SubCell"/>
</dbReference>
<keyword evidence="15" id="KW-0547">Nucleotide-binding</keyword>
<dbReference type="GO" id="GO:0006954">
    <property type="term" value="P:inflammatory response"/>
    <property type="evidence" value="ECO:0007669"/>
    <property type="project" value="UniProtKB-KW"/>
</dbReference>
<protein>
    <recommendedName>
        <fullName evidence="33">NACHT, LRR and PYD domains-containing protein 3</fullName>
    </recommendedName>
</protein>
<evidence type="ECO:0000256" key="34">
    <source>
        <dbReference type="ARBA" id="ARBA00045987"/>
    </source>
</evidence>
<dbReference type="GO" id="GO:0005739">
    <property type="term" value="C:mitochondrion"/>
    <property type="evidence" value="ECO:0007669"/>
    <property type="project" value="UniProtKB-SubCell"/>
</dbReference>
<evidence type="ECO:0000256" key="3">
    <source>
        <dbReference type="ARBA" id="ARBA00004173"/>
    </source>
</evidence>
<keyword evidence="18" id="KW-0067">ATP-binding</keyword>
<evidence type="ECO:0000256" key="24">
    <source>
        <dbReference type="ARBA" id="ARBA00023136"/>
    </source>
</evidence>
<evidence type="ECO:0000256" key="20">
    <source>
        <dbReference type="ARBA" id="ARBA00022859"/>
    </source>
</evidence>
<keyword evidence="13" id="KW-0399">Innate immunity</keyword>
<evidence type="ECO:0000256" key="26">
    <source>
        <dbReference type="ARBA" id="ARBA00023159"/>
    </source>
</evidence>
<evidence type="ECO:0000256" key="4">
    <source>
        <dbReference type="ARBA" id="ARBA00004240"/>
    </source>
</evidence>
<dbReference type="Proteomes" id="UP001333110">
    <property type="component" value="Unassembled WGS sequence"/>
</dbReference>
<dbReference type="Pfam" id="PF17779">
    <property type="entry name" value="WHD_NOD2"/>
    <property type="match status" value="1"/>
</dbReference>
<evidence type="ECO:0000256" key="27">
    <source>
        <dbReference type="ARBA" id="ARBA00023163"/>
    </source>
</evidence>
<evidence type="ECO:0000259" key="36">
    <source>
        <dbReference type="PROSITE" id="PS50824"/>
    </source>
</evidence>
<evidence type="ECO:0000256" key="25">
    <source>
        <dbReference type="ARBA" id="ARBA00023139"/>
    </source>
</evidence>
<dbReference type="GO" id="GO:0061702">
    <property type="term" value="C:canonical inflammasome complex"/>
    <property type="evidence" value="ECO:0007669"/>
    <property type="project" value="UniProtKB-SubCell"/>
</dbReference>
<keyword evidence="20" id="KW-0391">Immunity</keyword>
<dbReference type="InterPro" id="IPR050637">
    <property type="entry name" value="NLRP_innate_immun_reg"/>
</dbReference>
<dbReference type="InterPro" id="IPR041075">
    <property type="entry name" value="NOD1/2_WH"/>
</dbReference>
<dbReference type="AlphaFoldDB" id="A0AAN7MSZ5"/>
<dbReference type="Gene3D" id="3.40.50.300">
    <property type="entry name" value="P-loop containing nucleotide triphosphate hydrolases"/>
    <property type="match status" value="1"/>
</dbReference>
<evidence type="ECO:0000256" key="29">
    <source>
        <dbReference type="ARBA" id="ARBA00023212"/>
    </source>
</evidence>
<keyword evidence="27" id="KW-0804">Transcription</keyword>
<evidence type="ECO:0000259" key="37">
    <source>
        <dbReference type="PROSITE" id="PS50837"/>
    </source>
</evidence>
<dbReference type="InterPro" id="IPR004020">
    <property type="entry name" value="DAPIN"/>
</dbReference>
<comment type="subcellular location">
    <subcellularLocation>
        <location evidence="5">Cytoplasm</location>
        <location evidence="5">Cytoskeleton</location>
        <location evidence="5">Microtubule organizing center</location>
    </subcellularLocation>
    <subcellularLocation>
        <location evidence="4">Endoplasmic reticulum</location>
    </subcellularLocation>
    <subcellularLocation>
        <location evidence="6">Golgi apparatus membrane</location>
    </subcellularLocation>
    <subcellularLocation>
        <location evidence="1">Inflammasome</location>
    </subcellularLocation>
    <subcellularLocation>
        <location evidence="3">Mitochondrion</location>
    </subcellularLocation>
    <subcellularLocation>
        <location evidence="2">Nucleus</location>
    </subcellularLocation>
    <subcellularLocation>
        <location evidence="7">Secreted</location>
    </subcellularLocation>
</comment>
<sequence>MTSWDILLEAVEDLALDTFKKFKLKLSHIDYEGTHNLSRGLLEETNDSVRLADHMREHYGPDIAVEVAICVLEGINQRDAAAKLKQKKQQGEETGDYRQKYRDHVARDFRTFKEVNACLRENVTLSSRYTKLVMVTNSLGISEQEHEVLSLRERRAEVGMEDAHPALTVETLFQPDERGQVPQIIVLVGGAGIGKTVTARKIMLDWARGAIYAQFDYAFYINCREIDLSQQADMLSLMDLISACCPYGKASPEAILASPEKLLFIIDGFDELRFSLDQPENKLCSDCGERKPVEIILSSLFQKTLLSQSSLLITTRPTGLRRLKWCLKEERYAKIMGFSDAEKEEYFYKFFRDEEKAIKAITFVKRNDTLFAMCLVPILCWTICTVLEQELNEGKDLVRTFRTTELYVRYLSSLFKHGSDDLKQDMKTFLSRLCCMAADGIWKQKILFHEKEIEVYGLNHPVLLSLFLNESVLRNHMKHVSVYSFLHPSFQEFFAALFYALENNEETEELGTPVKGIKKVLEKYSEYDTNWILVVQFLFGLLNEETSEYLMERTACKISPRVKEDLLKWLQIGRRSTLCSGGVISNLNVFHCLFEIQEETFVSNALEHSTGIVLKDCTLSQYDQMVLSFCVKQWTGLEYFHLEGCTVALEDHENKFVPGPPDRSHQGAVLLLKALIADDTIGFLGCKCTLSAHTQFFFRQYSQVLLCSAALNPFIPQSGLMLGIALAQVQELALGLVERHEVCMGPLLKRLWWCRLTNAICGDLATVLGTSQSLRELDLGANDLGDHGLQLLCEGLKHPSCQLQMLRLVGCQLASSCGDLAVLLSTKQSLKELQLEGNELGDPGLQLLCEGLKHPSCQLQTLRLLNPKIGSTCYGDLGAALSTNQSLRELELIDDLRDPRVRLLCEGLKHPSCQLQKLWLRWCQLDSACCGDLAAVLSTSQSLRELDMHGNELGDPGLRLLCEGLKHPSCQLQMLRVFQCELTGACCGDLATMLSINQSLRELDLGDNELGDPGVRLLCEGLKHPSCQLRMLGLWHCQLTSTVCGDLAAVLSTSQSLRELDLGDNKLGDHGLQLLCEGLKHPSCQLQTLRLWHCQLTSAVCGDLAAVLSTSQSLKELDLGVNELGDPGLQLLCEGLKHPSCQLQTLRLWHCQLTSTVCGDLAAVLSTSQSLKELDLGANELGDHGLQLLWEGLKHPSCQLQTLGLRMCMLTSTCCEYLATVLSTKLSVKHLDLAFNRPRESGEQLLLES</sequence>
<dbReference type="InterPro" id="IPR029495">
    <property type="entry name" value="NACHT-assoc"/>
</dbReference>
<name>A0AAN7MSZ5_MYCAM</name>
<evidence type="ECO:0000256" key="9">
    <source>
        <dbReference type="ARBA" id="ARBA00022490"/>
    </source>
</evidence>
<dbReference type="Pfam" id="PF17776">
    <property type="entry name" value="NLRC4_HD2"/>
    <property type="match status" value="1"/>
</dbReference>
<dbReference type="SUPFAM" id="SSF52047">
    <property type="entry name" value="RNI-like"/>
    <property type="match status" value="2"/>
</dbReference>
<keyword evidence="32" id="KW-0449">Lipoprotein</keyword>
<keyword evidence="17" id="KW-0256">Endoplasmic reticulum</keyword>
<evidence type="ECO:0000256" key="2">
    <source>
        <dbReference type="ARBA" id="ARBA00004123"/>
    </source>
</evidence>
<keyword evidence="28" id="KW-0395">Inflammatory response</keyword>
<dbReference type="SMART" id="SM00367">
    <property type="entry name" value="LRR_CC"/>
    <property type="match status" value="7"/>
</dbReference>
<dbReference type="Pfam" id="PF14484">
    <property type="entry name" value="FISNA"/>
    <property type="match status" value="1"/>
</dbReference>
<keyword evidence="29" id="KW-0206">Cytoskeleton</keyword>
<feature type="domain" description="NACHT" evidence="37">
    <location>
        <begin position="183"/>
        <end position="389"/>
    </location>
</feature>
<proteinExistence type="inferred from homology"/>
<evidence type="ECO:0000256" key="28">
    <source>
        <dbReference type="ARBA" id="ARBA00023198"/>
    </source>
</evidence>
<evidence type="ECO:0000256" key="1">
    <source>
        <dbReference type="ARBA" id="ARBA00004110"/>
    </source>
</evidence>
<dbReference type="PANTHER" id="PTHR45690">
    <property type="entry name" value="NACHT, LRR AND PYD DOMAINS-CONTAINING PROTEIN 12"/>
    <property type="match status" value="1"/>
</dbReference>
<evidence type="ECO:0000256" key="12">
    <source>
        <dbReference type="ARBA" id="ARBA00022553"/>
    </source>
</evidence>
<dbReference type="SUPFAM" id="SSF47986">
    <property type="entry name" value="DEATH domain"/>
    <property type="match status" value="1"/>
</dbReference>
<evidence type="ECO:0000256" key="14">
    <source>
        <dbReference type="ARBA" id="ARBA00022737"/>
    </source>
</evidence>
<evidence type="ECO:0000256" key="13">
    <source>
        <dbReference type="ARBA" id="ARBA00022588"/>
    </source>
</evidence>
<dbReference type="CDD" id="cd08321">
    <property type="entry name" value="Pyrin_ASC-like"/>
    <property type="match status" value="1"/>
</dbReference>
<reference evidence="38 39" key="1">
    <citation type="journal article" date="2023" name="J. Hered.">
        <title>Chromosome-level genome of the wood stork (Mycteria americana) provides insight into avian chromosome evolution.</title>
        <authorList>
            <person name="Flamio R. Jr."/>
            <person name="Ramstad K.M."/>
        </authorList>
    </citation>
    <scope>NUCLEOTIDE SEQUENCE [LARGE SCALE GENOMIC DNA]</scope>
    <source>
        <strain evidence="38">JAX WOST 10</strain>
    </source>
</reference>
<dbReference type="SUPFAM" id="SSF52540">
    <property type="entry name" value="P-loop containing nucleoside triphosphate hydrolases"/>
    <property type="match status" value="1"/>
</dbReference>
<keyword evidence="16" id="KW-0378">Hydrolase</keyword>
<evidence type="ECO:0000313" key="38">
    <source>
        <dbReference type="EMBL" id="KAK4811734.1"/>
    </source>
</evidence>
<evidence type="ECO:0000256" key="18">
    <source>
        <dbReference type="ARBA" id="ARBA00022840"/>
    </source>
</evidence>
<dbReference type="EMBL" id="JAUNZN010000016">
    <property type="protein sequence ID" value="KAK4811734.1"/>
    <property type="molecule type" value="Genomic_DNA"/>
</dbReference>
<dbReference type="PROSITE" id="PS50824">
    <property type="entry name" value="DAPIN"/>
    <property type="match status" value="1"/>
</dbReference>
<evidence type="ECO:0000256" key="32">
    <source>
        <dbReference type="ARBA" id="ARBA00023288"/>
    </source>
</evidence>
<evidence type="ECO:0000256" key="21">
    <source>
        <dbReference type="ARBA" id="ARBA00023015"/>
    </source>
</evidence>
<keyword evidence="10" id="KW-1017">Isopeptide bond</keyword>
<comment type="catalytic activity">
    <reaction evidence="35">
        <text>ATP + H2O = ADP + phosphate + H(+)</text>
        <dbReference type="Rhea" id="RHEA:13065"/>
        <dbReference type="ChEBI" id="CHEBI:15377"/>
        <dbReference type="ChEBI" id="CHEBI:15378"/>
        <dbReference type="ChEBI" id="CHEBI:30616"/>
        <dbReference type="ChEBI" id="CHEBI:43474"/>
        <dbReference type="ChEBI" id="CHEBI:456216"/>
    </reaction>
    <physiologicalReaction direction="left-to-right" evidence="35">
        <dbReference type="Rhea" id="RHEA:13066"/>
    </physiologicalReaction>
</comment>
<keyword evidence="23" id="KW-0496">Mitochondrion</keyword>
<comment type="similarity">
    <text evidence="8">Belongs to the NLRP family.</text>
</comment>
<keyword evidence="14" id="KW-0677">Repeat</keyword>
<dbReference type="InterPro" id="IPR011029">
    <property type="entry name" value="DEATH-like_dom_sf"/>
</dbReference>
<evidence type="ECO:0000256" key="31">
    <source>
        <dbReference type="ARBA" id="ARBA00023242"/>
    </source>
</evidence>
<keyword evidence="12" id="KW-0597">Phosphoprotein</keyword>
<evidence type="ECO:0000256" key="17">
    <source>
        <dbReference type="ARBA" id="ARBA00022824"/>
    </source>
</evidence>
<evidence type="ECO:0000256" key="8">
    <source>
        <dbReference type="ARBA" id="ARBA00008665"/>
    </source>
</evidence>
<comment type="function">
    <text evidence="34">Independently of inflammasome activation, regulates the differentiation of T helper 2 (Th2) cells and has a role in Th2 cell-dependent asthma and tumor growth. During Th2 differentiation, required for optimal IRF4 binding to IL4 promoter and for IRF4-dependent IL4 transcription. Binds to the consensus DNA sequence 5'-GRRGGNRGAG-3'. May also participate in the transcription of IL5, IL13, GATA3, CCR3, CCR4 and MAF.</text>
</comment>
<evidence type="ECO:0000256" key="11">
    <source>
        <dbReference type="ARBA" id="ARBA00022525"/>
    </source>
</evidence>
<dbReference type="Pfam" id="PF02758">
    <property type="entry name" value="PYRIN"/>
    <property type="match status" value="1"/>
</dbReference>
<dbReference type="InterPro" id="IPR027417">
    <property type="entry name" value="P-loop_NTPase"/>
</dbReference>
<evidence type="ECO:0000256" key="15">
    <source>
        <dbReference type="ARBA" id="ARBA00022741"/>
    </source>
</evidence>
<evidence type="ECO:0000256" key="5">
    <source>
        <dbReference type="ARBA" id="ARBA00004267"/>
    </source>
</evidence>
<keyword evidence="24" id="KW-0472">Membrane</keyword>
<dbReference type="GO" id="GO:0005634">
    <property type="term" value="C:nucleus"/>
    <property type="evidence" value="ECO:0007669"/>
    <property type="project" value="UniProtKB-SubCell"/>
</dbReference>
<dbReference type="Gene3D" id="3.80.10.10">
    <property type="entry name" value="Ribonuclease Inhibitor"/>
    <property type="match status" value="3"/>
</dbReference>
<evidence type="ECO:0000256" key="10">
    <source>
        <dbReference type="ARBA" id="ARBA00022499"/>
    </source>
</evidence>
<dbReference type="SMART" id="SM00368">
    <property type="entry name" value="LRR_RI"/>
    <property type="match status" value="13"/>
</dbReference>
<dbReference type="Pfam" id="PF13516">
    <property type="entry name" value="LRR_6"/>
    <property type="match status" value="7"/>
</dbReference>
<evidence type="ECO:0000256" key="22">
    <source>
        <dbReference type="ARBA" id="ARBA00023034"/>
    </source>
</evidence>
<keyword evidence="31" id="KW-0539">Nucleus</keyword>
<dbReference type="PANTHER" id="PTHR45690:SF19">
    <property type="entry name" value="NACHT, LRR AND PYD DOMAINS-CONTAINING PROTEIN 3"/>
    <property type="match status" value="1"/>
</dbReference>
<gene>
    <name evidence="38" type="ORF">QYF61_005302</name>
</gene>
<keyword evidence="21" id="KW-0805">Transcription regulation</keyword>
<evidence type="ECO:0000256" key="33">
    <source>
        <dbReference type="ARBA" id="ARBA00040040"/>
    </source>
</evidence>
<evidence type="ECO:0000256" key="30">
    <source>
        <dbReference type="ARBA" id="ARBA00023233"/>
    </source>
</evidence>
<dbReference type="GO" id="GO:0005524">
    <property type="term" value="F:ATP binding"/>
    <property type="evidence" value="ECO:0007669"/>
    <property type="project" value="UniProtKB-KW"/>
</dbReference>
<evidence type="ECO:0000256" key="7">
    <source>
        <dbReference type="ARBA" id="ARBA00004613"/>
    </source>
</evidence>
<dbReference type="InterPro" id="IPR041267">
    <property type="entry name" value="NLRP_HD2"/>
</dbReference>
<dbReference type="Gene3D" id="1.10.533.10">
    <property type="entry name" value="Death Domain, Fas"/>
    <property type="match status" value="1"/>
</dbReference>
<dbReference type="CDD" id="cd00116">
    <property type="entry name" value="LRR_RI"/>
    <property type="match status" value="2"/>
</dbReference>
<dbReference type="Pfam" id="PF05729">
    <property type="entry name" value="NACHT"/>
    <property type="match status" value="1"/>
</dbReference>
<keyword evidence="30" id="KW-1271">Inflammasome</keyword>
<keyword evidence="9" id="KW-0963">Cytoplasm</keyword>
<keyword evidence="26" id="KW-0010">Activator</keyword>
<evidence type="ECO:0000256" key="23">
    <source>
        <dbReference type="ARBA" id="ARBA00023128"/>
    </source>
</evidence>
<comment type="caution">
    <text evidence="38">The sequence shown here is derived from an EMBL/GenBank/DDBJ whole genome shotgun (WGS) entry which is preliminary data.</text>
</comment>
<keyword evidence="22" id="KW-0333">Golgi apparatus</keyword>
<evidence type="ECO:0000256" key="35">
    <source>
        <dbReference type="ARBA" id="ARBA00048778"/>
    </source>
</evidence>
<dbReference type="PROSITE" id="PS50837">
    <property type="entry name" value="NACHT"/>
    <property type="match status" value="1"/>
</dbReference>
<keyword evidence="19" id="KW-0832">Ubl conjugation</keyword>
<dbReference type="InterPro" id="IPR032675">
    <property type="entry name" value="LRR_dom_sf"/>
</dbReference>
<dbReference type="GO" id="GO:0045087">
    <property type="term" value="P:innate immune response"/>
    <property type="evidence" value="ECO:0007669"/>
    <property type="project" value="UniProtKB-KW"/>
</dbReference>
<evidence type="ECO:0000313" key="39">
    <source>
        <dbReference type="Proteomes" id="UP001333110"/>
    </source>
</evidence>
<accession>A0AAN7MSZ5</accession>